<keyword evidence="5" id="KW-1185">Reference proteome</keyword>
<dbReference type="AlphaFoldDB" id="A0AA38IMD6"/>
<name>A0AA38IMD6_9CUCU</name>
<comment type="caution">
    <text evidence="4">The sequence shown here is derived from an EMBL/GenBank/DDBJ whole genome shotgun (WGS) entry which is preliminary data.</text>
</comment>
<dbReference type="FunFam" id="4.10.80.40:FF:000004">
    <property type="entry name" value="Succinate dehydrogenase [ubiquinone] flavoprotein subunit, mitochondrial"/>
    <property type="match status" value="1"/>
</dbReference>
<evidence type="ECO:0000256" key="1">
    <source>
        <dbReference type="ARBA" id="ARBA00004443"/>
    </source>
</evidence>
<evidence type="ECO:0000313" key="5">
    <source>
        <dbReference type="Proteomes" id="UP001168821"/>
    </source>
</evidence>
<dbReference type="GO" id="GO:0005743">
    <property type="term" value="C:mitochondrial inner membrane"/>
    <property type="evidence" value="ECO:0007669"/>
    <property type="project" value="UniProtKB-SubCell"/>
</dbReference>
<protein>
    <submittedName>
        <fullName evidence="4">Uncharacterized protein</fullName>
    </submittedName>
</protein>
<organism evidence="4 5">
    <name type="scientific">Zophobas morio</name>
    <dbReference type="NCBI Taxonomy" id="2755281"/>
    <lineage>
        <taxon>Eukaryota</taxon>
        <taxon>Metazoa</taxon>
        <taxon>Ecdysozoa</taxon>
        <taxon>Arthropoda</taxon>
        <taxon>Hexapoda</taxon>
        <taxon>Insecta</taxon>
        <taxon>Pterygota</taxon>
        <taxon>Neoptera</taxon>
        <taxon>Endopterygota</taxon>
        <taxon>Coleoptera</taxon>
        <taxon>Polyphaga</taxon>
        <taxon>Cucujiformia</taxon>
        <taxon>Tenebrionidae</taxon>
        <taxon>Zophobas</taxon>
    </lineage>
</organism>
<dbReference type="Proteomes" id="UP001168821">
    <property type="component" value="Unassembled WGS sequence"/>
</dbReference>
<dbReference type="GO" id="GO:0016491">
    <property type="term" value="F:oxidoreductase activity"/>
    <property type="evidence" value="ECO:0007669"/>
    <property type="project" value="InterPro"/>
</dbReference>
<gene>
    <name evidence="4" type="ORF">Zmor_009565</name>
</gene>
<proteinExistence type="predicted"/>
<keyword evidence="3" id="KW-0496">Mitochondrion</keyword>
<accession>A0AA38IMD6</accession>
<dbReference type="Gene3D" id="4.10.80.40">
    <property type="entry name" value="succinate dehydrogenase protein domain"/>
    <property type="match status" value="1"/>
</dbReference>
<keyword evidence="2" id="KW-0999">Mitochondrion inner membrane</keyword>
<dbReference type="SUPFAM" id="SSF46977">
    <property type="entry name" value="Succinate dehydrogenase/fumarate reductase flavoprotein C-terminal domain"/>
    <property type="match status" value="1"/>
</dbReference>
<comment type="subcellular location">
    <subcellularLocation>
        <location evidence="1">Mitochondrion inner membrane</location>
        <topology evidence="1">Peripheral membrane protein</topology>
        <orientation evidence="1">Matrix side</orientation>
    </subcellularLocation>
</comment>
<evidence type="ECO:0000256" key="3">
    <source>
        <dbReference type="ARBA" id="ARBA00023128"/>
    </source>
</evidence>
<evidence type="ECO:0000256" key="2">
    <source>
        <dbReference type="ARBA" id="ARBA00022792"/>
    </source>
</evidence>
<sequence>MYIHFFLHGKVIVRIGCPIIIYLTNGYAVSCNIKPRSQVREDEYDYAQPVDGQQKRGIEDHWRKHTLSWLEVETGKVCFTFRPVNDHTLDEDECPPVPPIIRKY</sequence>
<keyword evidence="2" id="KW-0472">Membrane</keyword>
<evidence type="ECO:0000313" key="4">
    <source>
        <dbReference type="EMBL" id="KAJ3657783.1"/>
    </source>
</evidence>
<dbReference type="InterPro" id="IPR037099">
    <property type="entry name" value="Fum_R/Succ_DH_flav-like_C_sf"/>
</dbReference>
<dbReference type="EMBL" id="JALNTZ010000003">
    <property type="protein sequence ID" value="KAJ3657783.1"/>
    <property type="molecule type" value="Genomic_DNA"/>
</dbReference>
<reference evidence="4" key="1">
    <citation type="journal article" date="2023" name="G3 (Bethesda)">
        <title>Whole genome assemblies of Zophobas morio and Tenebrio molitor.</title>
        <authorList>
            <person name="Kaur S."/>
            <person name="Stinson S.A."/>
            <person name="diCenzo G.C."/>
        </authorList>
    </citation>
    <scope>NUCLEOTIDE SEQUENCE</scope>
    <source>
        <strain evidence="4">QUZm001</strain>
    </source>
</reference>